<dbReference type="AlphaFoldDB" id="A0A1E7Q3K4"/>
<feature type="chain" id="PRO_5009200322" evidence="2">
    <location>
        <begin position="26"/>
        <end position="343"/>
    </location>
</feature>
<reference evidence="5" key="1">
    <citation type="submission" date="2016-09" db="EMBL/GenBank/DDBJ databases">
        <authorList>
            <person name="Wan X."/>
            <person name="Hou S."/>
        </authorList>
    </citation>
    <scope>NUCLEOTIDE SEQUENCE [LARGE SCALE GENOMIC DNA]</scope>
    <source>
        <strain evidence="5">KH87</strain>
    </source>
</reference>
<comment type="caution">
    <text evidence="4">The sequence shown here is derived from an EMBL/GenBank/DDBJ whole genome shotgun (WGS) entry which is preliminary data.</text>
</comment>
<proteinExistence type="predicted"/>
<dbReference type="PANTHER" id="PTHR30570">
    <property type="entry name" value="PERIPLASMIC PHOSPHATE BINDING COMPONENT OF PHOSPHATE ABC TRANSPORTER"/>
    <property type="match status" value="1"/>
</dbReference>
<dbReference type="Pfam" id="PF12849">
    <property type="entry name" value="PBP_like_2"/>
    <property type="match status" value="1"/>
</dbReference>
<evidence type="ECO:0000259" key="3">
    <source>
        <dbReference type="Pfam" id="PF12849"/>
    </source>
</evidence>
<dbReference type="InterPro" id="IPR024370">
    <property type="entry name" value="PBP_domain"/>
</dbReference>
<protein>
    <submittedName>
        <fullName evidence="4">Phosphonate ABC transporter substrate-binding protein</fullName>
    </submittedName>
</protein>
<evidence type="ECO:0000313" key="5">
    <source>
        <dbReference type="Proteomes" id="UP000242258"/>
    </source>
</evidence>
<dbReference type="PANTHER" id="PTHR30570:SF1">
    <property type="entry name" value="PHOSPHATE-BINDING PROTEIN PSTS"/>
    <property type="match status" value="1"/>
</dbReference>
<gene>
    <name evidence="4" type="ORF">BI198_03605</name>
</gene>
<name>A0A1E7Q3K4_9GAMM</name>
<organism evidence="4 5">
    <name type="scientific">Rheinheimera salexigens</name>
    <dbReference type="NCBI Taxonomy" id="1628148"/>
    <lineage>
        <taxon>Bacteria</taxon>
        <taxon>Pseudomonadati</taxon>
        <taxon>Pseudomonadota</taxon>
        <taxon>Gammaproteobacteria</taxon>
        <taxon>Chromatiales</taxon>
        <taxon>Chromatiaceae</taxon>
        <taxon>Rheinheimera</taxon>
    </lineage>
</organism>
<feature type="signal peptide" evidence="2">
    <location>
        <begin position="1"/>
        <end position="25"/>
    </location>
</feature>
<dbReference type="RefSeq" id="WP_070048321.1">
    <property type="nucleotide sequence ID" value="NZ_CBCSDO010000001.1"/>
</dbReference>
<dbReference type="EMBL" id="MKEK01000001">
    <property type="protein sequence ID" value="OEY68755.1"/>
    <property type="molecule type" value="Genomic_DNA"/>
</dbReference>
<sequence>MKLQTLTRIALAASLTVISINSAQAASRDTIQIAGSSTVLPFSSIVAEEFGQSFAQFRTPVVGSGGSSGGLRQFCQGVGANTIDIANSSREIRPNEVAACHDNGVKQIIEVKIGYDGIVFASRTDAAIFHLLPEHVFLAQAAQVPVQGQMVANPYNRWSEIDKSLPDQAILLAIPGSNHGTREVYEEKVVLPGCKTLPAVKALAKTEQHGFCTAMRTDGKVVEIAGDYTETLARLSAQKDALGVFGLSFYEANRDRIKVATVSGVEPNLDSILSGEYPVSRPLYFYIKGEHIGVIPGLQQFAQYFVSDVMSGFDSQLEQAGLIPLSDEERSEITAKITQKVAL</sequence>
<evidence type="ECO:0000256" key="2">
    <source>
        <dbReference type="SAM" id="SignalP"/>
    </source>
</evidence>
<evidence type="ECO:0000256" key="1">
    <source>
        <dbReference type="ARBA" id="ARBA00022729"/>
    </source>
</evidence>
<dbReference type="OrthoDB" id="9765713at2"/>
<accession>A0A1E7Q3K4</accession>
<keyword evidence="1 2" id="KW-0732">Signal</keyword>
<keyword evidence="5" id="KW-1185">Reference proteome</keyword>
<dbReference type="InterPro" id="IPR050811">
    <property type="entry name" value="Phosphate_ABC_transporter"/>
</dbReference>
<evidence type="ECO:0000313" key="4">
    <source>
        <dbReference type="EMBL" id="OEY68755.1"/>
    </source>
</evidence>
<dbReference type="STRING" id="1628148.BI198_03605"/>
<feature type="domain" description="PBP" evidence="3">
    <location>
        <begin position="22"/>
        <end position="308"/>
    </location>
</feature>
<dbReference type="Gene3D" id="3.40.190.10">
    <property type="entry name" value="Periplasmic binding protein-like II"/>
    <property type="match status" value="2"/>
</dbReference>
<dbReference type="SUPFAM" id="SSF53850">
    <property type="entry name" value="Periplasmic binding protein-like II"/>
    <property type="match status" value="1"/>
</dbReference>
<dbReference type="Proteomes" id="UP000242258">
    <property type="component" value="Unassembled WGS sequence"/>
</dbReference>